<evidence type="ECO:0000313" key="3">
    <source>
        <dbReference type="Proteomes" id="UP000009234"/>
    </source>
</evidence>
<reference evidence="2 3" key="2">
    <citation type="journal article" date="2012" name="Stand. Genomic Sci.">
        <title>Complete genome sequence of the sulfate-reducing firmicute Desulfotomaculum ruminis type strain (DL(T)).</title>
        <authorList>
            <person name="Spring S."/>
            <person name="Visser M."/>
            <person name="Lu M."/>
            <person name="Copeland A."/>
            <person name="Lapidus A."/>
            <person name="Lucas S."/>
            <person name="Cheng J.F."/>
            <person name="Han C."/>
            <person name="Tapia R."/>
            <person name="Goodwin L.A."/>
            <person name="Pitluck S."/>
            <person name="Ivanova N."/>
            <person name="Land M."/>
            <person name="Hauser L."/>
            <person name="Larimer F."/>
            <person name="Rohde M."/>
            <person name="Goker M."/>
            <person name="Detter J.C."/>
            <person name="Kyrpides N.C."/>
            <person name="Woyke T."/>
            <person name="Schaap P.J."/>
            <person name="Plugge C.M."/>
            <person name="Muyzer G."/>
            <person name="Kuever J."/>
            <person name="Pereira I.A."/>
            <person name="Parshina S.N."/>
            <person name="Bernier-Latmani R."/>
            <person name="Stams A.J."/>
            <person name="Klenk H.P."/>
        </authorList>
    </citation>
    <scope>NUCLEOTIDE SEQUENCE [LARGE SCALE GENOMIC DNA]</scope>
    <source>
        <strain evidence="3">ATCC 23193 / DSM 2154 / NCIB 8452 / DL</strain>
    </source>
</reference>
<keyword evidence="1" id="KW-0732">Signal</keyword>
<name>F6DUI8_DESRL</name>
<dbReference type="OrthoDB" id="1707591at2"/>
<gene>
    <name evidence="2" type="ordered locus">Desru_0772</name>
</gene>
<dbReference type="KEGG" id="dru:Desru_0772"/>
<sequence length="305" mass="34819">MFFKKIILPIFFIAVLLATSGCSGSTDGKAEQKDQEKEQARVESVLKEFHSLTAEGGTIKQQIQFIDDNIKTLPQEAASEMILSLEKNLMDYQPVLEEKYWQEEVQSGLFEAFTTGIDINKGDLMKDPALKDLLNETRASGFKIETAEGTFFPIINYEMFKQYTPRLTPDIQEYLNIMAEESNQAPAKDAALVIGWEEVLQRALKQEKFIADYKESKKVNDIKQLYKKYMTFTYYGANNTPLFDYDTNTLNSKAKSVYLNAVKNNGSSVFLNNLSVFLDIAKKNDYKLTGEVEKYRENILKDLGE</sequence>
<dbReference type="HOGENOM" id="CLU_072055_0_0_9"/>
<dbReference type="AlphaFoldDB" id="F6DUI8"/>
<dbReference type="Proteomes" id="UP000009234">
    <property type="component" value="Chromosome"/>
</dbReference>
<dbReference type="eggNOG" id="ENOG502Z88F">
    <property type="taxonomic scope" value="Bacteria"/>
</dbReference>
<keyword evidence="3" id="KW-1185">Reference proteome</keyword>
<dbReference type="EMBL" id="CP002780">
    <property type="protein sequence ID" value="AEG59055.1"/>
    <property type="molecule type" value="Genomic_DNA"/>
</dbReference>
<feature type="signal peptide" evidence="1">
    <location>
        <begin position="1"/>
        <end position="24"/>
    </location>
</feature>
<dbReference type="STRING" id="696281.Desru_0772"/>
<protein>
    <recommendedName>
        <fullName evidence="4">Lipoprotein</fullName>
    </recommendedName>
</protein>
<evidence type="ECO:0008006" key="4">
    <source>
        <dbReference type="Google" id="ProtNLM"/>
    </source>
</evidence>
<organism evidence="2 3">
    <name type="scientific">Desulforamulus ruminis (strain ATCC 23193 / DSM 2154 / NCIMB 8452 / DL)</name>
    <name type="common">Desulfotomaculum ruminis</name>
    <dbReference type="NCBI Taxonomy" id="696281"/>
    <lineage>
        <taxon>Bacteria</taxon>
        <taxon>Bacillati</taxon>
        <taxon>Bacillota</taxon>
        <taxon>Clostridia</taxon>
        <taxon>Eubacteriales</taxon>
        <taxon>Peptococcaceae</taxon>
        <taxon>Desulforamulus</taxon>
    </lineage>
</organism>
<evidence type="ECO:0000313" key="2">
    <source>
        <dbReference type="EMBL" id="AEG59055.1"/>
    </source>
</evidence>
<feature type="chain" id="PRO_5038826802" description="Lipoprotein" evidence="1">
    <location>
        <begin position="25"/>
        <end position="305"/>
    </location>
</feature>
<dbReference type="RefSeq" id="WP_013840829.1">
    <property type="nucleotide sequence ID" value="NC_015589.1"/>
</dbReference>
<evidence type="ECO:0000256" key="1">
    <source>
        <dbReference type="SAM" id="SignalP"/>
    </source>
</evidence>
<proteinExistence type="predicted"/>
<reference evidence="3" key="1">
    <citation type="submission" date="2011-05" db="EMBL/GenBank/DDBJ databases">
        <title>Complete sequence of Desulfotomaculum ruminis DSM 2154.</title>
        <authorList>
            <person name="Lucas S."/>
            <person name="Copeland A."/>
            <person name="Lapidus A."/>
            <person name="Cheng J.-F."/>
            <person name="Goodwin L."/>
            <person name="Pitluck S."/>
            <person name="Lu M."/>
            <person name="Detter J.C."/>
            <person name="Han C."/>
            <person name="Tapia R."/>
            <person name="Land M."/>
            <person name="Hauser L."/>
            <person name="Kyrpides N."/>
            <person name="Ivanova N."/>
            <person name="Mikhailova N."/>
            <person name="Pagani I."/>
            <person name="Stams A.J.M."/>
            <person name="Plugge C.M."/>
            <person name="Muyzer G."/>
            <person name="Kuever J."/>
            <person name="Parshina S.N."/>
            <person name="Ivanova A.E."/>
            <person name="Nazina T.N."/>
            <person name="Brambilla E."/>
            <person name="Spring S."/>
            <person name="Klenk H.-P."/>
            <person name="Woyke T."/>
        </authorList>
    </citation>
    <scope>NUCLEOTIDE SEQUENCE [LARGE SCALE GENOMIC DNA]</scope>
    <source>
        <strain evidence="3">ATCC 23193 / DSM 2154 / NCIB 8452 / DL</strain>
    </source>
</reference>
<accession>F6DUI8</accession>
<dbReference type="PROSITE" id="PS51257">
    <property type="entry name" value="PROKAR_LIPOPROTEIN"/>
    <property type="match status" value="1"/>
</dbReference>